<feature type="domain" description="FIST C-domain" evidence="2">
    <location>
        <begin position="227"/>
        <end position="366"/>
    </location>
</feature>
<protein>
    <recommendedName>
        <fullName evidence="5">Histidine kinase</fullName>
    </recommendedName>
</protein>
<sequence>MRVHHARWDRAQGWSTPLPAVDGPRTLVLVLSGPAVPGPDVPVADLLAAYPRSSVLGASTAGLVLGDALLDEEVLVTVVTFERTRVVLDHVPLTAGTSEEAGAALGGRLRAHGSGPGEDLAAVLVLAHGRDVVGNALAEGLSRGTGGTVPVFGGMSAGLPAPGGLLPPCWVLVDGRPRTGVVTAVGLYGERVGLSVGTGSGWADLGPQRRVTRADGATLHELDGQPALALYKRYLGEEARGLPVAGLRFPLAIRRPGEHGTAVVRSVLDVDDATDTILLTGDVPQGCTAQLLHQDSEALADAAEQAARRAVAAADVPVGLALVVTCLGRRLALGSRTEDELESVVAGLPAGTPVLGFYTYGELAPTAARSCDLHNETLTVAVLGERP</sequence>
<name>A0A7Y9J2E6_9ACTN</name>
<dbReference type="AlphaFoldDB" id="A0A7Y9J2E6"/>
<dbReference type="EMBL" id="JACCBB010000001">
    <property type="protein sequence ID" value="NYD24069.1"/>
    <property type="molecule type" value="Genomic_DNA"/>
</dbReference>
<evidence type="ECO:0000259" key="1">
    <source>
        <dbReference type="SMART" id="SM00897"/>
    </source>
</evidence>
<keyword evidence="4" id="KW-1185">Reference proteome</keyword>
<accession>A0A7Y9J2E6</accession>
<dbReference type="InterPro" id="IPR019494">
    <property type="entry name" value="FIST_C"/>
</dbReference>
<reference evidence="3 4" key="1">
    <citation type="submission" date="2020-07" db="EMBL/GenBank/DDBJ databases">
        <title>Sequencing the genomes of 1000 actinobacteria strains.</title>
        <authorList>
            <person name="Klenk H.-P."/>
        </authorList>
    </citation>
    <scope>NUCLEOTIDE SEQUENCE [LARGE SCALE GENOMIC DNA]</scope>
    <source>
        <strain evidence="3 4">DSM 7487</strain>
    </source>
</reference>
<gene>
    <name evidence="3" type="ORF">BJ968_003609</name>
</gene>
<proteinExistence type="predicted"/>
<dbReference type="Pfam" id="PF10442">
    <property type="entry name" value="FIST_C"/>
    <property type="match status" value="1"/>
</dbReference>
<dbReference type="RefSeq" id="WP_179754221.1">
    <property type="nucleotide sequence ID" value="NZ_BAAAGN010000030.1"/>
</dbReference>
<dbReference type="Proteomes" id="UP000521922">
    <property type="component" value="Unassembled WGS sequence"/>
</dbReference>
<evidence type="ECO:0000313" key="4">
    <source>
        <dbReference type="Proteomes" id="UP000521922"/>
    </source>
</evidence>
<dbReference type="Pfam" id="PF08495">
    <property type="entry name" value="FIST"/>
    <property type="match status" value="1"/>
</dbReference>
<organism evidence="3 4">
    <name type="scientific">Kineococcus aurantiacus</name>
    <dbReference type="NCBI Taxonomy" id="37633"/>
    <lineage>
        <taxon>Bacteria</taxon>
        <taxon>Bacillati</taxon>
        <taxon>Actinomycetota</taxon>
        <taxon>Actinomycetes</taxon>
        <taxon>Kineosporiales</taxon>
        <taxon>Kineosporiaceae</taxon>
        <taxon>Kineococcus</taxon>
    </lineage>
</organism>
<dbReference type="PANTHER" id="PTHR40252:SF2">
    <property type="entry name" value="BLR0328 PROTEIN"/>
    <property type="match status" value="1"/>
</dbReference>
<dbReference type="SMART" id="SM01204">
    <property type="entry name" value="FIST_C"/>
    <property type="match status" value="1"/>
</dbReference>
<dbReference type="SMART" id="SM00897">
    <property type="entry name" value="FIST"/>
    <property type="match status" value="1"/>
</dbReference>
<evidence type="ECO:0000259" key="2">
    <source>
        <dbReference type="SMART" id="SM01204"/>
    </source>
</evidence>
<evidence type="ECO:0000313" key="3">
    <source>
        <dbReference type="EMBL" id="NYD24069.1"/>
    </source>
</evidence>
<comment type="caution">
    <text evidence="3">The sequence shown here is derived from an EMBL/GenBank/DDBJ whole genome shotgun (WGS) entry which is preliminary data.</text>
</comment>
<dbReference type="PANTHER" id="PTHR40252">
    <property type="entry name" value="BLR0328 PROTEIN"/>
    <property type="match status" value="1"/>
</dbReference>
<dbReference type="InterPro" id="IPR013702">
    <property type="entry name" value="FIST_domain_N"/>
</dbReference>
<feature type="domain" description="FIST" evidence="1">
    <location>
        <begin position="25"/>
        <end position="226"/>
    </location>
</feature>
<evidence type="ECO:0008006" key="5">
    <source>
        <dbReference type="Google" id="ProtNLM"/>
    </source>
</evidence>